<dbReference type="RefSeq" id="WP_092841546.1">
    <property type="nucleotide sequence ID" value="NZ_FOVP01000022.1"/>
</dbReference>
<dbReference type="EMBL" id="FOVP01000022">
    <property type="protein sequence ID" value="SFO27092.1"/>
    <property type="molecule type" value="Genomic_DNA"/>
</dbReference>
<organism evidence="1 2">
    <name type="scientific">Roseovarius lutimaris</name>
    <dbReference type="NCBI Taxonomy" id="1005928"/>
    <lineage>
        <taxon>Bacteria</taxon>
        <taxon>Pseudomonadati</taxon>
        <taxon>Pseudomonadota</taxon>
        <taxon>Alphaproteobacteria</taxon>
        <taxon>Rhodobacterales</taxon>
        <taxon>Roseobacteraceae</taxon>
        <taxon>Roseovarius</taxon>
    </lineage>
</organism>
<keyword evidence="2" id="KW-1185">Reference proteome</keyword>
<dbReference type="STRING" id="1005928.SAMN04487859_1223"/>
<accession>A0A1I5FTN4</accession>
<dbReference type="OrthoDB" id="7851019at2"/>
<sequence>MTFTPGDVHDLRRRSREQARQAFAGLALAGVRRPAYAGDFQRLAGTKIPTYICDLILDGHQRNLTIRLKMEAREVDQENIRHRYMATIQGLRFSLNQGPFDLFEHNPKNERACLKGVMDLGATQLVMTVLPHYTAHGFNPWICVLETLRPEG</sequence>
<dbReference type="AlphaFoldDB" id="A0A1I5FTN4"/>
<proteinExistence type="predicted"/>
<dbReference type="Proteomes" id="UP000198599">
    <property type="component" value="Unassembled WGS sequence"/>
</dbReference>
<reference evidence="2" key="1">
    <citation type="submission" date="2016-10" db="EMBL/GenBank/DDBJ databases">
        <authorList>
            <person name="Varghese N."/>
            <person name="Submissions S."/>
        </authorList>
    </citation>
    <scope>NUCLEOTIDE SEQUENCE [LARGE SCALE GENOMIC DNA]</scope>
    <source>
        <strain evidence="2">DSM 28463</strain>
    </source>
</reference>
<protein>
    <submittedName>
        <fullName evidence="1">Uncharacterized protein</fullName>
    </submittedName>
</protein>
<evidence type="ECO:0000313" key="2">
    <source>
        <dbReference type="Proteomes" id="UP000198599"/>
    </source>
</evidence>
<evidence type="ECO:0000313" key="1">
    <source>
        <dbReference type="EMBL" id="SFO27092.1"/>
    </source>
</evidence>
<name>A0A1I5FTN4_9RHOB</name>
<gene>
    <name evidence="1" type="ORF">SAMN04487859_1223</name>
</gene>